<keyword evidence="5 14" id="KW-0432">Leucine biosynthesis</keyword>
<proteinExistence type="inferred from homology"/>
<gene>
    <name evidence="17" type="primary">LEU2_1</name>
    <name evidence="17" type="ORF">LTR05_003103</name>
</gene>
<dbReference type="AlphaFoldDB" id="A0AAN7T3Q9"/>
<dbReference type="InterPro" id="IPR019818">
    <property type="entry name" value="IsoCit/isopropylmalate_DH_CS"/>
</dbReference>
<dbReference type="GO" id="GO:0051287">
    <property type="term" value="F:NAD binding"/>
    <property type="evidence" value="ECO:0007669"/>
    <property type="project" value="InterPro"/>
</dbReference>
<keyword evidence="8" id="KW-0460">Magnesium</keyword>
<dbReference type="PANTHER" id="PTHR42979:SF4">
    <property type="entry name" value="3-ISOPROPYLMALATE DEHYDROGENASE"/>
    <property type="match status" value="1"/>
</dbReference>
<comment type="cofactor">
    <cofactor evidence="1">
        <name>Mn(2+)</name>
        <dbReference type="ChEBI" id="CHEBI:29035"/>
    </cofactor>
</comment>
<feature type="domain" description="Isopropylmalate dehydrogenase-like" evidence="16">
    <location>
        <begin position="25"/>
        <end position="391"/>
    </location>
</feature>
<keyword evidence="11" id="KW-0464">Manganese</keyword>
<evidence type="ECO:0000259" key="16">
    <source>
        <dbReference type="SMART" id="SM01329"/>
    </source>
</evidence>
<evidence type="ECO:0000256" key="13">
    <source>
        <dbReference type="RuleBase" id="RU004443"/>
    </source>
</evidence>
<keyword evidence="6" id="KW-0028">Amino-acid biosynthesis</keyword>
<dbReference type="GO" id="GO:0000287">
    <property type="term" value="F:magnesium ion binding"/>
    <property type="evidence" value="ECO:0007669"/>
    <property type="project" value="InterPro"/>
</dbReference>
<feature type="compositionally biased region" description="Low complexity" evidence="15">
    <location>
        <begin position="7"/>
        <end position="22"/>
    </location>
</feature>
<dbReference type="InterPro" id="IPR024084">
    <property type="entry name" value="IsoPropMal-DH-like_dom"/>
</dbReference>
<evidence type="ECO:0000256" key="2">
    <source>
        <dbReference type="ARBA" id="ARBA00007769"/>
    </source>
</evidence>
<evidence type="ECO:0000256" key="8">
    <source>
        <dbReference type="ARBA" id="ARBA00022842"/>
    </source>
</evidence>
<protein>
    <recommendedName>
        <fullName evidence="4 14">3-isopropylmalate dehydrogenase</fullName>
        <ecNumber evidence="4 14">1.1.1.85</ecNumber>
    </recommendedName>
</protein>
<evidence type="ECO:0000313" key="17">
    <source>
        <dbReference type="EMBL" id="KAK5088881.1"/>
    </source>
</evidence>
<dbReference type="InterPro" id="IPR004429">
    <property type="entry name" value="Isopropylmalate_DH"/>
</dbReference>
<feature type="compositionally biased region" description="Basic and acidic residues" evidence="15">
    <location>
        <begin position="429"/>
        <end position="440"/>
    </location>
</feature>
<comment type="cofactor">
    <cofactor evidence="14">
        <name>Mg(2+)</name>
        <dbReference type="ChEBI" id="CHEBI:18420"/>
    </cofactor>
    <cofactor evidence="14">
        <name>Mn(2+)</name>
        <dbReference type="ChEBI" id="CHEBI:29035"/>
    </cofactor>
    <text evidence="14">Binds 1 Mg(2+) or Mn(2+) ion per subunit.</text>
</comment>
<evidence type="ECO:0000256" key="11">
    <source>
        <dbReference type="ARBA" id="ARBA00023211"/>
    </source>
</evidence>
<evidence type="ECO:0000256" key="7">
    <source>
        <dbReference type="ARBA" id="ARBA00022723"/>
    </source>
</evidence>
<feature type="region of interest" description="Disordered" evidence="15">
    <location>
        <begin position="1"/>
        <end position="22"/>
    </location>
</feature>
<comment type="caution">
    <text evidence="17">The sequence shown here is derived from an EMBL/GenBank/DDBJ whole genome shotgun (WGS) entry which is preliminary data.</text>
</comment>
<dbReference type="PANTHER" id="PTHR42979">
    <property type="entry name" value="3-ISOPROPYLMALATE DEHYDROGENASE"/>
    <property type="match status" value="1"/>
</dbReference>
<dbReference type="Gene3D" id="3.40.718.10">
    <property type="entry name" value="Isopropylmalate Dehydrogenase"/>
    <property type="match status" value="1"/>
</dbReference>
<evidence type="ECO:0000256" key="9">
    <source>
        <dbReference type="ARBA" id="ARBA00023002"/>
    </source>
</evidence>
<dbReference type="EC" id="1.1.1.85" evidence="4 14"/>
<keyword evidence="12 14" id="KW-0100">Branched-chain amino acid biosynthesis</keyword>
<evidence type="ECO:0000256" key="5">
    <source>
        <dbReference type="ARBA" id="ARBA00022430"/>
    </source>
</evidence>
<name>A0AAN7T3Q9_9EURO</name>
<evidence type="ECO:0000256" key="6">
    <source>
        <dbReference type="ARBA" id="ARBA00022605"/>
    </source>
</evidence>
<dbReference type="Pfam" id="PF00180">
    <property type="entry name" value="Iso_dh"/>
    <property type="match status" value="1"/>
</dbReference>
<keyword evidence="9 13" id="KW-0560">Oxidoreductase</keyword>
<evidence type="ECO:0000256" key="12">
    <source>
        <dbReference type="ARBA" id="ARBA00023304"/>
    </source>
</evidence>
<reference evidence="17 18" key="1">
    <citation type="submission" date="2023-08" db="EMBL/GenBank/DDBJ databases">
        <title>Black Yeasts Isolated from many extreme environments.</title>
        <authorList>
            <person name="Coleine C."/>
            <person name="Stajich J.E."/>
            <person name="Selbmann L."/>
        </authorList>
    </citation>
    <scope>NUCLEOTIDE SEQUENCE [LARGE SCALE GENOMIC DNA]</scope>
    <source>
        <strain evidence="17 18">CCFEE 5910</strain>
    </source>
</reference>
<dbReference type="Proteomes" id="UP001309876">
    <property type="component" value="Unassembled WGS sequence"/>
</dbReference>
<comment type="pathway">
    <text evidence="14">Amino-acid biosynthesis; L-leucine biosynthesis; L-leucine from 3-methyl-2-oxobutanoate: step 3/4.</text>
</comment>
<dbReference type="NCBIfam" id="TIGR00169">
    <property type="entry name" value="leuB"/>
    <property type="match status" value="1"/>
</dbReference>
<evidence type="ECO:0000256" key="1">
    <source>
        <dbReference type="ARBA" id="ARBA00001936"/>
    </source>
</evidence>
<dbReference type="GO" id="GO:0005829">
    <property type="term" value="C:cytosol"/>
    <property type="evidence" value="ECO:0007669"/>
    <property type="project" value="TreeGrafter"/>
</dbReference>
<feature type="region of interest" description="Disordered" evidence="15">
    <location>
        <begin position="422"/>
        <end position="460"/>
    </location>
</feature>
<dbReference type="EMBL" id="JAVRRJ010000002">
    <property type="protein sequence ID" value="KAK5088881.1"/>
    <property type="molecule type" value="Genomic_DNA"/>
</dbReference>
<organism evidence="17 18">
    <name type="scientific">Lithohypha guttulata</name>
    <dbReference type="NCBI Taxonomy" id="1690604"/>
    <lineage>
        <taxon>Eukaryota</taxon>
        <taxon>Fungi</taxon>
        <taxon>Dikarya</taxon>
        <taxon>Ascomycota</taxon>
        <taxon>Pezizomycotina</taxon>
        <taxon>Eurotiomycetes</taxon>
        <taxon>Chaetothyriomycetidae</taxon>
        <taxon>Chaetothyriales</taxon>
        <taxon>Trichomeriaceae</taxon>
        <taxon>Lithohypha</taxon>
    </lineage>
</organism>
<evidence type="ECO:0000313" key="18">
    <source>
        <dbReference type="Proteomes" id="UP001309876"/>
    </source>
</evidence>
<dbReference type="SMART" id="SM01329">
    <property type="entry name" value="Iso_dh"/>
    <property type="match status" value="1"/>
</dbReference>
<evidence type="ECO:0000256" key="14">
    <source>
        <dbReference type="RuleBase" id="RU004445"/>
    </source>
</evidence>
<evidence type="ECO:0000256" key="3">
    <source>
        <dbReference type="ARBA" id="ARBA00011738"/>
    </source>
</evidence>
<keyword evidence="10 14" id="KW-0520">NAD</keyword>
<accession>A0AAN7T3Q9</accession>
<evidence type="ECO:0000256" key="4">
    <source>
        <dbReference type="ARBA" id="ARBA00013101"/>
    </source>
</evidence>
<dbReference type="GO" id="GO:0009098">
    <property type="term" value="P:L-leucine biosynthetic process"/>
    <property type="evidence" value="ECO:0007669"/>
    <property type="project" value="UniProtKB-KW"/>
</dbReference>
<comment type="catalytic activity">
    <reaction evidence="14">
        <text>(2R,3S)-3-isopropylmalate + NAD(+) = 4-methyl-2-oxopentanoate + CO2 + NADH</text>
        <dbReference type="Rhea" id="RHEA:32271"/>
        <dbReference type="ChEBI" id="CHEBI:16526"/>
        <dbReference type="ChEBI" id="CHEBI:17865"/>
        <dbReference type="ChEBI" id="CHEBI:35121"/>
        <dbReference type="ChEBI" id="CHEBI:57540"/>
        <dbReference type="ChEBI" id="CHEBI:57945"/>
        <dbReference type="EC" id="1.1.1.85"/>
    </reaction>
</comment>
<evidence type="ECO:0000256" key="10">
    <source>
        <dbReference type="ARBA" id="ARBA00023027"/>
    </source>
</evidence>
<keyword evidence="7 14" id="KW-0479">Metal-binding</keyword>
<dbReference type="SUPFAM" id="SSF53659">
    <property type="entry name" value="Isocitrate/Isopropylmalate dehydrogenase-like"/>
    <property type="match status" value="1"/>
</dbReference>
<comment type="subunit">
    <text evidence="3 14">Homodimer.</text>
</comment>
<keyword evidence="18" id="KW-1185">Reference proteome</keyword>
<dbReference type="GO" id="GO:0003862">
    <property type="term" value="F:3-isopropylmalate dehydrogenase activity"/>
    <property type="evidence" value="ECO:0007669"/>
    <property type="project" value="UniProtKB-EC"/>
</dbReference>
<evidence type="ECO:0000256" key="15">
    <source>
        <dbReference type="SAM" id="MobiDB-lite"/>
    </source>
</evidence>
<comment type="similarity">
    <text evidence="2 13">Belongs to the isocitrate and isopropylmalate dehydrogenases family.</text>
</comment>
<dbReference type="FunFam" id="3.40.718.10:FF:000006">
    <property type="entry name" value="3-isopropylmalate dehydrogenase"/>
    <property type="match status" value="1"/>
</dbReference>
<comment type="function">
    <text evidence="14">Catalyzes the oxidation of 3-carboxy-2-hydroxy-4-methylpentanoate (3-isopropylmalate) to 3-carboxy-4-methyl-2-oxopentanoate. The product decarboxylates to 4-methyl-2 oxopentanoate.</text>
</comment>
<sequence length="460" mass="48624">MAAPVFSPSSNGTTNGASSGPNTYRVLILPGDHVGPEVMREALKVMELIETKRSDKIKFQLTHEIAGGCSMDKRGTPITDEVLRIAKDEVDGVLFGSVGGPEWGHTYPNPESSLLRLRAHIGAFANIRPATFYSKSLVPLSPLKPHIATPVNFIVLRENCGGAYYGNKIEEQDYACDPWGYSTPEIERCARVAAALARTLGKDGRGDGSGGPATVWSADKANVLANSRLWRRVVSRVFQEEFPDVELKHQLADSLSMIMMTDPARFNGVILTDNTFGDMLSDQAGGVVGTLGVLPSASLCGIPGEGQKCNGIYEPVHGSAPDISGRGIVNPVAQILSAALLLRYSLGLVEEAVLIEQAVEKVLDGKDIGGLEIRTGDLGGKATTVEVGDAICSVLSNLLDGGHTSATTDGAQSSLADDFAKANVQETLGESHKSENKPYEDATNSADVPKGPQDAIALNG</sequence>
<dbReference type="PROSITE" id="PS00470">
    <property type="entry name" value="IDH_IMDH"/>
    <property type="match status" value="1"/>
</dbReference>